<feature type="compositionally biased region" description="Acidic residues" evidence="1">
    <location>
        <begin position="465"/>
        <end position="481"/>
    </location>
</feature>
<dbReference type="InterPro" id="IPR025340">
    <property type="entry name" value="DUF4246"/>
</dbReference>
<evidence type="ECO:0000313" key="3">
    <source>
        <dbReference type="EMBL" id="KAJ3181491.1"/>
    </source>
</evidence>
<feature type="region of interest" description="Disordered" evidence="1">
    <location>
        <begin position="457"/>
        <end position="481"/>
    </location>
</feature>
<keyword evidence="4" id="KW-1185">Reference proteome</keyword>
<reference evidence="3" key="1">
    <citation type="submission" date="2020-05" db="EMBL/GenBank/DDBJ databases">
        <title>Phylogenomic resolution of chytrid fungi.</title>
        <authorList>
            <person name="Stajich J.E."/>
            <person name="Amses K."/>
            <person name="Simmons R."/>
            <person name="Seto K."/>
            <person name="Myers J."/>
            <person name="Bonds A."/>
            <person name="Quandt C.A."/>
            <person name="Barry K."/>
            <person name="Liu P."/>
            <person name="Grigoriev I."/>
            <person name="Longcore J.E."/>
            <person name="James T.Y."/>
        </authorList>
    </citation>
    <scope>NUCLEOTIDE SEQUENCE</scope>
    <source>
        <strain evidence="3">JEL0379</strain>
    </source>
</reference>
<evidence type="ECO:0000259" key="2">
    <source>
        <dbReference type="Pfam" id="PF14033"/>
    </source>
</evidence>
<feature type="domain" description="DUF4246" evidence="2">
    <location>
        <begin position="223"/>
        <end position="624"/>
    </location>
</feature>
<gene>
    <name evidence="3" type="ORF">HDU87_001101</name>
</gene>
<dbReference type="EMBL" id="JADGJQ010000012">
    <property type="protein sequence ID" value="KAJ3181491.1"/>
    <property type="molecule type" value="Genomic_DNA"/>
</dbReference>
<evidence type="ECO:0000313" key="4">
    <source>
        <dbReference type="Proteomes" id="UP001212152"/>
    </source>
</evidence>
<proteinExistence type="predicted"/>
<name>A0AAD5TMY5_9FUNG</name>
<sequence length="707" mass="80693">MFGQRRHRRPAAGTVDQPYTTAAAMDVDSIAKSPLGAQQRHIRDQLTVKTIDRQAVYPLYGQVERTILALNAILRNKVNWQNKIRNPTVVEKWKAEMRAGLGPRQNTEDEDALLDEPLWERRLAELAATVEDVDDPSIREEDSNSSIQEIRRHLEEQYAIRLSPAARSQLERILVHYRRYKSRKDPRNREHNLRATCLRRVEVNGNLYPDSPVGLLKENFSERLFDYVIKEGQAVAEYFDEDIVPAAVQGVYQADKRGLHEYMHGHKEALLAFVADLENVRDSDKDWHPGTDELVLDLVHPSLYCLRDGTTKVLRTETIDSPADALRFINAGEVLSVKTRTPLVNQYQSELGTHRRLRDPEDKFQWLPTDVNMTYSGIENRVRCEFQSYINNVHPGKQQVAYDVLAGILAQFVPMFNHVLTDLVSENQMRIDPLAQGFYEEDSGDEGDQAKYAWGVRQRERNEGNDDNAGDGGNAEDEDEEWVEWQHERIVAYPTMPDSIVPVWMREGSVSYSNNDVPSVIYPGDKWKVVVKMANIELTPEKPKYPGGSWHLEGTAREDIVATGIYYYSIDNISSSRLSFQSAFNAEESYDWGYEQGDHVGIQEVLGVLSTQPATQYLGAVEANTAVLSTSNVPPQQSEWFWEEVCDSVPKFRTLPRELLAKIGGYVDSPLTLDQAKERRLRFMESRKAKAGVVDSQFYEEVSLCEH</sequence>
<dbReference type="PANTHER" id="PTHR33119:SF1">
    <property type="entry name" value="FE2OG DIOXYGENASE DOMAIN-CONTAINING PROTEIN"/>
    <property type="match status" value="1"/>
</dbReference>
<dbReference type="AlphaFoldDB" id="A0AAD5TMY5"/>
<evidence type="ECO:0000256" key="1">
    <source>
        <dbReference type="SAM" id="MobiDB-lite"/>
    </source>
</evidence>
<comment type="caution">
    <text evidence="3">The sequence shown here is derived from an EMBL/GenBank/DDBJ whole genome shotgun (WGS) entry which is preliminary data.</text>
</comment>
<dbReference type="InterPro" id="IPR049192">
    <property type="entry name" value="DUF4246_C"/>
</dbReference>
<dbReference type="Pfam" id="PF14033">
    <property type="entry name" value="DUF4246"/>
    <property type="match status" value="1"/>
</dbReference>
<accession>A0AAD5TMY5</accession>
<dbReference type="PANTHER" id="PTHR33119">
    <property type="entry name" value="IFI3P"/>
    <property type="match status" value="1"/>
</dbReference>
<protein>
    <recommendedName>
        <fullName evidence="2">DUF4246 domain-containing protein</fullName>
    </recommendedName>
</protein>
<organism evidence="3 4">
    <name type="scientific">Geranomyces variabilis</name>
    <dbReference type="NCBI Taxonomy" id="109894"/>
    <lineage>
        <taxon>Eukaryota</taxon>
        <taxon>Fungi</taxon>
        <taxon>Fungi incertae sedis</taxon>
        <taxon>Chytridiomycota</taxon>
        <taxon>Chytridiomycota incertae sedis</taxon>
        <taxon>Chytridiomycetes</taxon>
        <taxon>Spizellomycetales</taxon>
        <taxon>Powellomycetaceae</taxon>
        <taxon>Geranomyces</taxon>
    </lineage>
</organism>
<dbReference type="Proteomes" id="UP001212152">
    <property type="component" value="Unassembled WGS sequence"/>
</dbReference>